<evidence type="ECO:0008006" key="3">
    <source>
        <dbReference type="Google" id="ProtNLM"/>
    </source>
</evidence>
<keyword evidence="1" id="KW-0732">Signal</keyword>
<dbReference type="PANTHER" id="PTHR43649:SF33">
    <property type="entry name" value="POLYGALACTURONAN_RHAMNOGALACTURONAN-BINDING PROTEIN YTCQ"/>
    <property type="match status" value="1"/>
</dbReference>
<sequence length="445" mass="48983">MRKLVALVLASMLLLSVFSFAAAEEKVTLNIWSFTDELRGMIDKYYKPAHPDVEITYTLYPTDGSEYRNKLDTVIATAPTGSEAPDVFALEAAFVKYYVNSDTTAPLADLGFTAEDFANSIPAMVQIGTDSRNGQQKASAWQSTPGALFYRASLAEKYLGVKTPEEFQALVSDWDTFMETAVAINDASEGAVKMFNSFGDIWNAFQYNRDAGWVVDGKLNIDPVLYDYLDLLKQSEDDGLYNMGSAWSETWFAGMKTDTTLTYLLPTWGLHYVLKPNCGNYDAATDGKLEGAEGTYGDWRMVDGPVGYSWGGTWLGANSYKLAEASEAKKAAKEFIRFFTLDEDFLYTYAKDSGDFVSNNNVVNKIIAEGGTPNPFLGGQDHYAAFAAAANLADGTIMTEYDDAIYTLWNDNVTTPYMKGEKDLDTAIVDFKAAVAAAFTNIVVE</sequence>
<dbReference type="EMBL" id="VSSQ01019143">
    <property type="protein sequence ID" value="MPM62958.1"/>
    <property type="molecule type" value="Genomic_DNA"/>
</dbReference>
<dbReference type="InterPro" id="IPR050490">
    <property type="entry name" value="Bact_solute-bd_prot1"/>
</dbReference>
<name>A0A645BD25_9ZZZZ</name>
<dbReference type="PANTHER" id="PTHR43649">
    <property type="entry name" value="ARABINOSE-BINDING PROTEIN-RELATED"/>
    <property type="match status" value="1"/>
</dbReference>
<reference evidence="2" key="1">
    <citation type="submission" date="2019-08" db="EMBL/GenBank/DDBJ databases">
        <authorList>
            <person name="Kucharzyk K."/>
            <person name="Murdoch R.W."/>
            <person name="Higgins S."/>
            <person name="Loffler F."/>
        </authorList>
    </citation>
    <scope>NUCLEOTIDE SEQUENCE</scope>
</reference>
<comment type="caution">
    <text evidence="2">The sequence shown here is derived from an EMBL/GenBank/DDBJ whole genome shotgun (WGS) entry which is preliminary data.</text>
</comment>
<organism evidence="2">
    <name type="scientific">bioreactor metagenome</name>
    <dbReference type="NCBI Taxonomy" id="1076179"/>
    <lineage>
        <taxon>unclassified sequences</taxon>
        <taxon>metagenomes</taxon>
        <taxon>ecological metagenomes</taxon>
    </lineage>
</organism>
<protein>
    <recommendedName>
        <fullName evidence="3">Arabinose-binding protein</fullName>
    </recommendedName>
</protein>
<evidence type="ECO:0000313" key="2">
    <source>
        <dbReference type="EMBL" id="MPM62958.1"/>
    </source>
</evidence>
<accession>A0A645BD25</accession>
<dbReference type="AlphaFoldDB" id="A0A645BD25"/>
<dbReference type="Gene3D" id="3.40.190.10">
    <property type="entry name" value="Periplasmic binding protein-like II"/>
    <property type="match status" value="1"/>
</dbReference>
<gene>
    <name evidence="2" type="ORF">SDC9_109836</name>
</gene>
<evidence type="ECO:0000256" key="1">
    <source>
        <dbReference type="ARBA" id="ARBA00022729"/>
    </source>
</evidence>
<dbReference type="SUPFAM" id="SSF53850">
    <property type="entry name" value="Periplasmic binding protein-like II"/>
    <property type="match status" value="1"/>
</dbReference>
<proteinExistence type="predicted"/>